<dbReference type="InterPro" id="IPR036291">
    <property type="entry name" value="NAD(P)-bd_dom_sf"/>
</dbReference>
<gene>
    <name evidence="5" type="ORF">CONLIGDRAFT_589776</name>
</gene>
<dbReference type="PROSITE" id="PS00061">
    <property type="entry name" value="ADH_SHORT"/>
    <property type="match status" value="1"/>
</dbReference>
<protein>
    <submittedName>
        <fullName evidence="5">NAD(P)-binding protein</fullName>
    </submittedName>
</protein>
<dbReference type="Pfam" id="PF00106">
    <property type="entry name" value="adh_short"/>
    <property type="match status" value="1"/>
</dbReference>
<evidence type="ECO:0000256" key="2">
    <source>
        <dbReference type="ARBA" id="ARBA00022857"/>
    </source>
</evidence>
<dbReference type="Gene3D" id="3.40.50.720">
    <property type="entry name" value="NAD(P)-binding Rossmann-like Domain"/>
    <property type="match status" value="1"/>
</dbReference>
<dbReference type="PRINTS" id="PR00081">
    <property type="entry name" value="GDHRDH"/>
</dbReference>
<dbReference type="STRING" id="1408157.A0A1J7JZT9"/>
<dbReference type="OrthoDB" id="5371740at2759"/>
<proteinExistence type="inferred from homology"/>
<reference evidence="5 6" key="1">
    <citation type="submission" date="2016-10" db="EMBL/GenBank/DDBJ databases">
        <title>Draft genome sequence of Coniochaeta ligniaria NRRL30616, a lignocellulolytic fungus for bioabatement of inhibitors in plant biomass hydrolysates.</title>
        <authorList>
            <consortium name="DOE Joint Genome Institute"/>
            <person name="Jimenez D.J."/>
            <person name="Hector R.E."/>
            <person name="Riley R."/>
            <person name="Sun H."/>
            <person name="Grigoriev I.V."/>
            <person name="Van Elsas J.D."/>
            <person name="Nichols N.N."/>
        </authorList>
    </citation>
    <scope>NUCLEOTIDE SEQUENCE [LARGE SCALE GENOMIC DNA]</scope>
    <source>
        <strain evidence="5 6">NRRL 30616</strain>
    </source>
</reference>
<keyword evidence="3" id="KW-0560">Oxidoreductase</keyword>
<sequence>MSRHFASEGHFVCIFDLNTEAGSKIAGQLSTEYPNATVTFRKCDVSSWEDQAAAFKEVYQKRGTIDIVMANAGISEQGSTTVVDLREEEPTAPRLGAINVNLIGVVYTVKLASHYMNRKTDTKDSSRGLIICTASNAGLYTFPVAPLYAASKFGVIGLVRALGKPLQRHGIQINALAPAVLETNIAPSKDLFKDMIITPMETLIRGVSQFVADPSLSGEIAEIHGSKVTLRPPHEHVDEDSAKNLEVFANLGYA</sequence>
<evidence type="ECO:0000256" key="1">
    <source>
        <dbReference type="ARBA" id="ARBA00006484"/>
    </source>
</evidence>
<dbReference type="PANTHER" id="PTHR44229:SF4">
    <property type="entry name" value="15-HYDROXYPROSTAGLANDIN DEHYDROGENASE [NAD(+)]"/>
    <property type="match status" value="1"/>
</dbReference>
<dbReference type="AlphaFoldDB" id="A0A1J7JZT9"/>
<evidence type="ECO:0000313" key="5">
    <source>
        <dbReference type="EMBL" id="OIW35680.1"/>
    </source>
</evidence>
<comment type="similarity">
    <text evidence="1 4">Belongs to the short-chain dehydrogenases/reductases (SDR) family.</text>
</comment>
<organism evidence="5 6">
    <name type="scientific">Coniochaeta ligniaria NRRL 30616</name>
    <dbReference type="NCBI Taxonomy" id="1408157"/>
    <lineage>
        <taxon>Eukaryota</taxon>
        <taxon>Fungi</taxon>
        <taxon>Dikarya</taxon>
        <taxon>Ascomycota</taxon>
        <taxon>Pezizomycotina</taxon>
        <taxon>Sordariomycetes</taxon>
        <taxon>Sordariomycetidae</taxon>
        <taxon>Coniochaetales</taxon>
        <taxon>Coniochaetaceae</taxon>
        <taxon>Coniochaeta</taxon>
    </lineage>
</organism>
<dbReference type="InterPro" id="IPR002347">
    <property type="entry name" value="SDR_fam"/>
</dbReference>
<evidence type="ECO:0000313" key="6">
    <source>
        <dbReference type="Proteomes" id="UP000182658"/>
    </source>
</evidence>
<keyword evidence="6" id="KW-1185">Reference proteome</keyword>
<accession>A0A1J7JZT9</accession>
<dbReference type="PRINTS" id="PR00080">
    <property type="entry name" value="SDRFAMILY"/>
</dbReference>
<dbReference type="GO" id="GO:0005737">
    <property type="term" value="C:cytoplasm"/>
    <property type="evidence" value="ECO:0007669"/>
    <property type="project" value="TreeGrafter"/>
</dbReference>
<dbReference type="InterPro" id="IPR020904">
    <property type="entry name" value="Sc_DH/Rdtase_CS"/>
</dbReference>
<dbReference type="PANTHER" id="PTHR44229">
    <property type="entry name" value="15-HYDROXYPROSTAGLANDIN DEHYDROGENASE [NAD(+)]"/>
    <property type="match status" value="1"/>
</dbReference>
<evidence type="ECO:0000256" key="4">
    <source>
        <dbReference type="RuleBase" id="RU000363"/>
    </source>
</evidence>
<name>A0A1J7JZT9_9PEZI</name>
<dbReference type="GO" id="GO:0016616">
    <property type="term" value="F:oxidoreductase activity, acting on the CH-OH group of donors, NAD or NADP as acceptor"/>
    <property type="evidence" value="ECO:0007669"/>
    <property type="project" value="TreeGrafter"/>
</dbReference>
<dbReference type="EMBL" id="KV875093">
    <property type="protein sequence ID" value="OIW35680.1"/>
    <property type="molecule type" value="Genomic_DNA"/>
</dbReference>
<keyword evidence="2" id="KW-0521">NADP</keyword>
<dbReference type="InParanoid" id="A0A1J7JZT9"/>
<dbReference type="SUPFAM" id="SSF51735">
    <property type="entry name" value="NAD(P)-binding Rossmann-fold domains"/>
    <property type="match status" value="1"/>
</dbReference>
<evidence type="ECO:0000256" key="3">
    <source>
        <dbReference type="ARBA" id="ARBA00023002"/>
    </source>
</evidence>
<dbReference type="Proteomes" id="UP000182658">
    <property type="component" value="Unassembled WGS sequence"/>
</dbReference>